<evidence type="ECO:0000256" key="1">
    <source>
        <dbReference type="SAM" id="MobiDB-lite"/>
    </source>
</evidence>
<proteinExistence type="predicted"/>
<name>A0A2P8DS65_9ACTN</name>
<keyword evidence="3" id="KW-0732">Signal</keyword>
<dbReference type="Pfam" id="PF01345">
    <property type="entry name" value="DUF11"/>
    <property type="match status" value="2"/>
</dbReference>
<feature type="region of interest" description="Disordered" evidence="1">
    <location>
        <begin position="32"/>
        <end position="151"/>
    </location>
</feature>
<feature type="compositionally biased region" description="Gly residues" evidence="1">
    <location>
        <begin position="442"/>
        <end position="454"/>
    </location>
</feature>
<feature type="signal peptide" evidence="3">
    <location>
        <begin position="1"/>
        <end position="33"/>
    </location>
</feature>
<organism evidence="5 6">
    <name type="scientific">Murinocardiopsis flavida</name>
    <dbReference type="NCBI Taxonomy" id="645275"/>
    <lineage>
        <taxon>Bacteria</taxon>
        <taxon>Bacillati</taxon>
        <taxon>Actinomycetota</taxon>
        <taxon>Actinomycetes</taxon>
        <taxon>Streptosporangiales</taxon>
        <taxon>Nocardiopsidaceae</taxon>
        <taxon>Murinocardiopsis</taxon>
    </lineage>
</organism>
<feature type="transmembrane region" description="Helical" evidence="2">
    <location>
        <begin position="458"/>
        <end position="483"/>
    </location>
</feature>
<keyword evidence="6" id="KW-1185">Reference proteome</keyword>
<protein>
    <submittedName>
        <fullName evidence="5">Putative repeat protein (TIGR01451 family)</fullName>
    </submittedName>
</protein>
<feature type="compositionally biased region" description="Low complexity" evidence="1">
    <location>
        <begin position="72"/>
        <end position="85"/>
    </location>
</feature>
<dbReference type="AlphaFoldDB" id="A0A2P8DS65"/>
<feature type="compositionally biased region" description="Gly residues" evidence="1">
    <location>
        <begin position="57"/>
        <end position="71"/>
    </location>
</feature>
<comment type="caution">
    <text evidence="5">The sequence shown here is derived from an EMBL/GenBank/DDBJ whole genome shotgun (WGS) entry which is preliminary data.</text>
</comment>
<keyword evidence="2" id="KW-0472">Membrane</keyword>
<dbReference type="GO" id="GO:0005975">
    <property type="term" value="P:carbohydrate metabolic process"/>
    <property type="evidence" value="ECO:0007669"/>
    <property type="project" value="UniProtKB-ARBA"/>
</dbReference>
<dbReference type="InterPro" id="IPR013783">
    <property type="entry name" value="Ig-like_fold"/>
</dbReference>
<dbReference type="InterPro" id="IPR047589">
    <property type="entry name" value="DUF11_rpt"/>
</dbReference>
<gene>
    <name evidence="5" type="ORF">CLV63_102177</name>
</gene>
<feature type="compositionally biased region" description="Pro residues" evidence="1">
    <location>
        <begin position="111"/>
        <end position="122"/>
    </location>
</feature>
<dbReference type="InterPro" id="IPR051172">
    <property type="entry name" value="Chlamydia_OmcB"/>
</dbReference>
<feature type="domain" description="DUF11" evidence="4">
    <location>
        <begin position="142"/>
        <end position="246"/>
    </location>
</feature>
<dbReference type="EMBL" id="PYGA01000002">
    <property type="protein sequence ID" value="PSL00051.1"/>
    <property type="molecule type" value="Genomic_DNA"/>
</dbReference>
<dbReference type="RefSeq" id="WP_106581425.1">
    <property type="nucleotide sequence ID" value="NZ_PYGA01000002.1"/>
</dbReference>
<feature type="compositionally biased region" description="Low complexity" evidence="1">
    <location>
        <begin position="32"/>
        <end position="56"/>
    </location>
</feature>
<feature type="region of interest" description="Disordered" evidence="1">
    <location>
        <begin position="371"/>
        <end position="464"/>
    </location>
</feature>
<feature type="compositionally biased region" description="Pro residues" evidence="1">
    <location>
        <begin position="388"/>
        <end position="424"/>
    </location>
</feature>
<evidence type="ECO:0000256" key="3">
    <source>
        <dbReference type="SAM" id="SignalP"/>
    </source>
</evidence>
<dbReference type="Proteomes" id="UP000240542">
    <property type="component" value="Unassembled WGS sequence"/>
</dbReference>
<evidence type="ECO:0000313" key="5">
    <source>
        <dbReference type="EMBL" id="PSL00051.1"/>
    </source>
</evidence>
<dbReference type="NCBIfam" id="TIGR01451">
    <property type="entry name" value="B_ant_repeat"/>
    <property type="match status" value="2"/>
</dbReference>
<evidence type="ECO:0000256" key="2">
    <source>
        <dbReference type="SAM" id="Phobius"/>
    </source>
</evidence>
<accession>A0A2P8DS65</accession>
<keyword evidence="2" id="KW-0812">Transmembrane</keyword>
<keyword evidence="2" id="KW-1133">Transmembrane helix</keyword>
<dbReference type="Gene3D" id="2.60.40.10">
    <property type="entry name" value="Immunoglobulins"/>
    <property type="match status" value="2"/>
</dbReference>
<feature type="domain" description="DUF11" evidence="4">
    <location>
        <begin position="265"/>
        <end position="378"/>
    </location>
</feature>
<evidence type="ECO:0000313" key="6">
    <source>
        <dbReference type="Proteomes" id="UP000240542"/>
    </source>
</evidence>
<evidence type="ECO:0000259" key="4">
    <source>
        <dbReference type="Pfam" id="PF01345"/>
    </source>
</evidence>
<reference evidence="5 6" key="1">
    <citation type="submission" date="2018-03" db="EMBL/GenBank/DDBJ databases">
        <title>Genomic Encyclopedia of Archaeal and Bacterial Type Strains, Phase II (KMG-II): from individual species to whole genera.</title>
        <authorList>
            <person name="Goeker M."/>
        </authorList>
    </citation>
    <scope>NUCLEOTIDE SEQUENCE [LARGE SCALE GENOMIC DNA]</scope>
    <source>
        <strain evidence="5 6">DSM 45312</strain>
    </source>
</reference>
<dbReference type="InterPro" id="IPR001434">
    <property type="entry name" value="OmcB-like_DUF11"/>
</dbReference>
<dbReference type="PANTHER" id="PTHR34819:SF3">
    <property type="entry name" value="CELL SURFACE PROTEIN"/>
    <property type="match status" value="1"/>
</dbReference>
<feature type="compositionally biased region" description="Low complexity" evidence="1">
    <location>
        <begin position="96"/>
        <end position="110"/>
    </location>
</feature>
<dbReference type="OrthoDB" id="5024153at2"/>
<sequence length="506" mass="48787">MSGRLTFGTAALGRAATALVFAAATGMAGLAAADAPDGAPADVSRAPAASESPAEGSGEGPGEGPGEGSGKGAPAEAPAEEPAGPEGSGPPGTQEPPGTADTAGADDPAPAASPSPSAPEPTPTRAAASAKATPDAGQRSADLHVTKSVSPDPMVIGAESVYTVTVTNTGDEDAEDVTVTDTVSAEMSVGALSGDCSAAGQTVTCGGPGTTVPAGESVQYTIPVTVDPDVADGTDMTNSAEVSTSSSGATVDGTQLISETQTLTDIEITKTGPATANPDGTITYTMTVTNNGPSEAVEVTVEDPTNGQLTTIEDLPAECPPSGLTITCALGTLEPGESDTFTVTMSVNSDVAPGTTIENCATVYTGSRENVTDNNVSCQSTDIDGGPSPSPSPSPTGDPDPSPSPSPTTDPTPTSSPSPSPSPSPTDGGSPDPSDGPTIGPPDGGDGPNGGSSGNGPVLPVTGGSLAGITLVGAVLVAAGPLLHRLAASRRRAPGHRGPDGPGPVG</sequence>
<feature type="compositionally biased region" description="Low complexity" evidence="1">
    <location>
        <begin position="425"/>
        <end position="438"/>
    </location>
</feature>
<dbReference type="PANTHER" id="PTHR34819">
    <property type="entry name" value="LARGE CYSTEINE-RICH PERIPLASMIC PROTEIN OMCB"/>
    <property type="match status" value="1"/>
</dbReference>
<feature type="chain" id="PRO_5015129411" evidence="3">
    <location>
        <begin position="34"/>
        <end position="506"/>
    </location>
</feature>